<dbReference type="OrthoDB" id="574475at2"/>
<dbReference type="EMBL" id="CP002629">
    <property type="protein sequence ID" value="AEB09625.1"/>
    <property type="molecule type" value="Genomic_DNA"/>
</dbReference>
<reference evidence="1 2" key="1">
    <citation type="journal article" date="2011" name="Stand. Genomic Sci.">
        <title>Complete genome sequence of the acetate-degrading sulfate reducer Desulfobacca acetoxidans type strain (ASRB2).</title>
        <authorList>
            <person name="Goker M."/>
            <person name="Teshima H."/>
            <person name="Lapidus A."/>
            <person name="Nolan M."/>
            <person name="Lucas S."/>
            <person name="Hammon N."/>
            <person name="Deshpande S."/>
            <person name="Cheng J.F."/>
            <person name="Tapia R."/>
            <person name="Han C."/>
            <person name="Goodwin L."/>
            <person name="Pitluck S."/>
            <person name="Huntemann M."/>
            <person name="Liolios K."/>
            <person name="Ivanova N."/>
            <person name="Pagani I."/>
            <person name="Mavromatis K."/>
            <person name="Ovchinikova G."/>
            <person name="Pati A."/>
            <person name="Chen A."/>
            <person name="Palaniappan K."/>
            <person name="Land M."/>
            <person name="Hauser L."/>
            <person name="Brambilla E.M."/>
            <person name="Rohde M."/>
            <person name="Spring S."/>
            <person name="Detter J.C."/>
            <person name="Woyke T."/>
            <person name="Bristow J."/>
            <person name="Eisen J.A."/>
            <person name="Markowitz V."/>
            <person name="Hugenholtz P."/>
            <person name="Kyrpides N.C."/>
            <person name="Klenk H.P."/>
        </authorList>
    </citation>
    <scope>NUCLEOTIDE SEQUENCE [LARGE SCALE GENOMIC DNA]</scope>
    <source>
        <strain evidence="2">ATCC 700848 / DSM 11109 / ASRB2</strain>
    </source>
</reference>
<evidence type="ECO:0000313" key="2">
    <source>
        <dbReference type="Proteomes" id="UP000000483"/>
    </source>
</evidence>
<organism evidence="1 2">
    <name type="scientific">Desulfobacca acetoxidans (strain ATCC 700848 / DSM 11109 / ASRB2)</name>
    <dbReference type="NCBI Taxonomy" id="880072"/>
    <lineage>
        <taxon>Bacteria</taxon>
        <taxon>Pseudomonadati</taxon>
        <taxon>Thermodesulfobacteriota</taxon>
        <taxon>Desulfobaccia</taxon>
        <taxon>Desulfobaccales</taxon>
        <taxon>Desulfobaccaceae</taxon>
        <taxon>Desulfobacca</taxon>
    </lineage>
</organism>
<evidence type="ECO:0000313" key="1">
    <source>
        <dbReference type="EMBL" id="AEB09625.1"/>
    </source>
</evidence>
<dbReference type="Proteomes" id="UP000000483">
    <property type="component" value="Chromosome"/>
</dbReference>
<dbReference type="KEGG" id="dao:Desac_1785"/>
<gene>
    <name evidence="1" type="ordered locus">Desac_1785</name>
</gene>
<sequence length="67" mass="7872">MITLKTVNQVRTMRQVKSFRSCPTSTGLSTHGADLGRMLQEEVARHNREARRERLLKAWQRRCLCCR</sequence>
<keyword evidence="2" id="KW-1185">Reference proteome</keyword>
<accession>F2NHZ9</accession>
<dbReference type="RefSeq" id="WP_013706735.1">
    <property type="nucleotide sequence ID" value="NC_015388.1"/>
</dbReference>
<dbReference type="STRING" id="880072.Desac_1785"/>
<dbReference type="AlphaFoldDB" id="F2NHZ9"/>
<reference evidence="2" key="2">
    <citation type="submission" date="2011-03" db="EMBL/GenBank/DDBJ databases">
        <title>The complete genome of Desulfobacca acetoxidans DSM 11109.</title>
        <authorList>
            <consortium name="US DOE Joint Genome Institute (JGI-PGF)"/>
            <person name="Lucas S."/>
            <person name="Copeland A."/>
            <person name="Lapidus A."/>
            <person name="Bruce D."/>
            <person name="Goodwin L."/>
            <person name="Pitluck S."/>
            <person name="Peters L."/>
            <person name="Kyrpides N."/>
            <person name="Mavromatis K."/>
            <person name="Ivanova N."/>
            <person name="Ovchinnikova G."/>
            <person name="Teshima H."/>
            <person name="Detter J.C."/>
            <person name="Han C."/>
            <person name="Land M."/>
            <person name="Hauser L."/>
            <person name="Markowitz V."/>
            <person name="Cheng J.-F."/>
            <person name="Hugenholtz P."/>
            <person name="Woyke T."/>
            <person name="Wu D."/>
            <person name="Spring S."/>
            <person name="Schueler E."/>
            <person name="Brambilla E."/>
            <person name="Klenk H.-P."/>
            <person name="Eisen J.A."/>
        </authorList>
    </citation>
    <scope>NUCLEOTIDE SEQUENCE [LARGE SCALE GENOMIC DNA]</scope>
    <source>
        <strain evidence="2">ATCC 700848 / DSM 11109 / ASRB2</strain>
    </source>
</reference>
<name>F2NHZ9_DESAR</name>
<proteinExistence type="predicted"/>
<protein>
    <submittedName>
        <fullName evidence="1">Uncharacterized protein</fullName>
    </submittedName>
</protein>
<dbReference type="HOGENOM" id="CLU_2805404_0_0_7"/>